<dbReference type="OrthoDB" id="10264753at2759"/>
<dbReference type="PROSITE" id="PS50072">
    <property type="entry name" value="CSA_PPIASE_2"/>
    <property type="match status" value="1"/>
</dbReference>
<evidence type="ECO:0000256" key="5">
    <source>
        <dbReference type="ARBA" id="ARBA00023110"/>
    </source>
</evidence>
<dbReference type="InterPro" id="IPR015943">
    <property type="entry name" value="WD40/YVTN_repeat-like_dom_sf"/>
</dbReference>
<dbReference type="InterPro" id="IPR044666">
    <property type="entry name" value="Cyclophilin_A-like"/>
</dbReference>
<proteinExistence type="predicted"/>
<evidence type="ECO:0000256" key="3">
    <source>
        <dbReference type="ARBA" id="ARBA00022574"/>
    </source>
</evidence>
<dbReference type="PRINTS" id="PR00153">
    <property type="entry name" value="CSAPPISMRASE"/>
</dbReference>
<dbReference type="InterPro" id="IPR036322">
    <property type="entry name" value="WD40_repeat_dom_sf"/>
</dbReference>
<dbReference type="AlphaFoldDB" id="A0A484BE83"/>
<evidence type="ECO:0000259" key="9">
    <source>
        <dbReference type="PROSITE" id="PS50072"/>
    </source>
</evidence>
<evidence type="ECO:0000313" key="11">
    <source>
        <dbReference type="Proteomes" id="UP000295192"/>
    </source>
</evidence>
<evidence type="ECO:0000313" key="10">
    <source>
        <dbReference type="EMBL" id="TDG47093.1"/>
    </source>
</evidence>
<comment type="caution">
    <text evidence="10">The sequence shown here is derived from an EMBL/GenBank/DDBJ whole genome shotgun (WGS) entry which is preliminary data.</text>
</comment>
<comment type="catalytic activity">
    <reaction evidence="1">
        <text>[protein]-peptidylproline (omega=180) = [protein]-peptidylproline (omega=0)</text>
        <dbReference type="Rhea" id="RHEA:16237"/>
        <dbReference type="Rhea" id="RHEA-COMP:10747"/>
        <dbReference type="Rhea" id="RHEA-COMP:10748"/>
        <dbReference type="ChEBI" id="CHEBI:83833"/>
        <dbReference type="ChEBI" id="CHEBI:83834"/>
        <dbReference type="EC" id="5.2.1.8"/>
    </reaction>
</comment>
<keyword evidence="5" id="KW-0697">Rotamase</keyword>
<dbReference type="Gene3D" id="2.40.100.10">
    <property type="entry name" value="Cyclophilin-like"/>
    <property type="match status" value="1"/>
</dbReference>
<dbReference type="SMART" id="SM00320">
    <property type="entry name" value="WD40"/>
    <property type="match status" value="4"/>
</dbReference>
<keyword evidence="3 7" id="KW-0853">WD repeat</keyword>
<dbReference type="GO" id="GO:0005634">
    <property type="term" value="C:nucleus"/>
    <property type="evidence" value="ECO:0007669"/>
    <property type="project" value="UniProtKB-ARBA"/>
</dbReference>
<dbReference type="FunFam" id="2.40.100.10:FF:000003">
    <property type="entry name" value="Peptidylprolyl isomerase domain and WD repeat-containing 1"/>
    <property type="match status" value="1"/>
</dbReference>
<feature type="repeat" description="WD" evidence="7">
    <location>
        <begin position="274"/>
        <end position="315"/>
    </location>
</feature>
<feature type="region of interest" description="Disordered" evidence="8">
    <location>
        <begin position="1"/>
        <end position="58"/>
    </location>
</feature>
<dbReference type="PANTHER" id="PTHR45625:SF4">
    <property type="entry name" value="PEPTIDYLPROLYL ISOMERASE DOMAIN AND WD REPEAT-CONTAINING PROTEIN 1"/>
    <property type="match status" value="1"/>
</dbReference>
<evidence type="ECO:0000256" key="2">
    <source>
        <dbReference type="ARBA" id="ARBA00013194"/>
    </source>
</evidence>
<evidence type="ECO:0000256" key="4">
    <source>
        <dbReference type="ARBA" id="ARBA00022737"/>
    </source>
</evidence>
<protein>
    <recommendedName>
        <fullName evidence="2">peptidylprolyl isomerase</fullName>
        <ecNumber evidence="2">5.2.1.8</ecNumber>
    </recommendedName>
</protein>
<reference evidence="10 11" key="1">
    <citation type="journal article" date="2019" name="J. Hered.">
        <title>An Improved Genome Assembly for Drosophila navojoa, the Basal Species in the mojavensis Cluster.</title>
        <authorList>
            <person name="Vanderlinde T."/>
            <person name="Dupim E.G."/>
            <person name="Nazario-Yepiz N.O."/>
            <person name="Carvalho A.B."/>
        </authorList>
    </citation>
    <scope>NUCLEOTIDE SEQUENCE [LARGE SCALE GENOMIC DNA]</scope>
    <source>
        <strain evidence="10">Navoj_Jal97</strain>
        <tissue evidence="10">Whole organism</tissue>
    </source>
</reference>
<feature type="compositionally biased region" description="Basic and acidic residues" evidence="8">
    <location>
        <begin position="1"/>
        <end position="26"/>
    </location>
</feature>
<dbReference type="CDD" id="cd01927">
    <property type="entry name" value="cyclophilin_WD40"/>
    <property type="match status" value="1"/>
</dbReference>
<keyword evidence="11" id="KW-1185">Reference proteome</keyword>
<dbReference type="InterPro" id="IPR001680">
    <property type="entry name" value="WD40_rpt"/>
</dbReference>
<dbReference type="EMBL" id="LSRL02000049">
    <property type="protein sequence ID" value="TDG47093.1"/>
    <property type="molecule type" value="Genomic_DNA"/>
</dbReference>
<dbReference type="STRING" id="7232.A0A484BE83"/>
<dbReference type="SUPFAM" id="SSF50978">
    <property type="entry name" value="WD40 repeat-like"/>
    <property type="match status" value="1"/>
</dbReference>
<evidence type="ECO:0000256" key="7">
    <source>
        <dbReference type="PROSITE-ProRule" id="PRU00221"/>
    </source>
</evidence>
<feature type="domain" description="PPIase cyclophilin-type" evidence="9">
    <location>
        <begin position="486"/>
        <end position="641"/>
    </location>
</feature>
<accession>A0A484BE83</accession>
<dbReference type="Pfam" id="PF00400">
    <property type="entry name" value="WD40"/>
    <property type="match status" value="2"/>
</dbReference>
<dbReference type="EC" id="5.2.1.8" evidence="2"/>
<dbReference type="OMA" id="GMVEYWR"/>
<evidence type="ECO:0000256" key="1">
    <source>
        <dbReference type="ARBA" id="ARBA00000971"/>
    </source>
</evidence>
<dbReference type="GO" id="GO:0003755">
    <property type="term" value="F:peptidyl-prolyl cis-trans isomerase activity"/>
    <property type="evidence" value="ECO:0007669"/>
    <property type="project" value="UniProtKB-KW"/>
</dbReference>
<evidence type="ECO:0000256" key="8">
    <source>
        <dbReference type="SAM" id="MobiDB-lite"/>
    </source>
</evidence>
<dbReference type="Proteomes" id="UP000295192">
    <property type="component" value="Unassembled WGS sequence"/>
</dbReference>
<dbReference type="Gene3D" id="2.130.10.10">
    <property type="entry name" value="YVTN repeat-like/Quinoprotein amine dehydrogenase"/>
    <property type="match status" value="1"/>
</dbReference>
<dbReference type="SUPFAM" id="SSF50891">
    <property type="entry name" value="Cyclophilin-like"/>
    <property type="match status" value="1"/>
</dbReference>
<name>A0A484BE83_DRONA</name>
<organism evidence="10 11">
    <name type="scientific">Drosophila navojoa</name>
    <name type="common">Fruit fly</name>
    <dbReference type="NCBI Taxonomy" id="7232"/>
    <lineage>
        <taxon>Eukaryota</taxon>
        <taxon>Metazoa</taxon>
        <taxon>Ecdysozoa</taxon>
        <taxon>Arthropoda</taxon>
        <taxon>Hexapoda</taxon>
        <taxon>Insecta</taxon>
        <taxon>Pterygota</taxon>
        <taxon>Neoptera</taxon>
        <taxon>Endopterygota</taxon>
        <taxon>Diptera</taxon>
        <taxon>Brachycera</taxon>
        <taxon>Muscomorpha</taxon>
        <taxon>Ephydroidea</taxon>
        <taxon>Drosophilidae</taxon>
        <taxon>Drosophila</taxon>
    </lineage>
</organism>
<keyword evidence="4" id="KW-0677">Repeat</keyword>
<dbReference type="InterPro" id="IPR029000">
    <property type="entry name" value="Cyclophilin-like_dom_sf"/>
</dbReference>
<dbReference type="Pfam" id="PF00160">
    <property type="entry name" value="Pro_isomerase"/>
    <property type="match status" value="1"/>
</dbReference>
<dbReference type="InterPro" id="IPR002130">
    <property type="entry name" value="Cyclophilin-type_PPIase_dom"/>
</dbReference>
<keyword evidence="6" id="KW-0413">Isomerase</keyword>
<evidence type="ECO:0000256" key="6">
    <source>
        <dbReference type="ARBA" id="ARBA00023235"/>
    </source>
</evidence>
<gene>
    <name evidence="10" type="ORF">AWZ03_006530</name>
</gene>
<dbReference type="FunFam" id="2.130.10.10:FF:000471">
    <property type="entry name" value="Peptidylprolyl isomerase domain and WD repeat-containing protein"/>
    <property type="match status" value="1"/>
</dbReference>
<dbReference type="PANTHER" id="PTHR45625">
    <property type="entry name" value="PEPTIDYL-PROLYL CIS-TRANS ISOMERASE-RELATED"/>
    <property type="match status" value="1"/>
</dbReference>
<dbReference type="PROSITE" id="PS50082">
    <property type="entry name" value="WD_REPEATS_2"/>
    <property type="match status" value="1"/>
</dbReference>
<sequence length="643" mass="72577">MSADNEKENLKRSATEDTAEAEKSTESEQSINQETEAEGEDDAWIGPMPSEQSTAVPAKKKKVLPYEHIYLENLPNAESYERSYMHRDVITHLVSTKTEFVITASLDGHIKFWKKMDLGIDFVKHFRSHLVPIKSLTANSSGTLLCSAATDQTAKVFDVVNFDMINIIRLGYTPLCSEWINSPGDAVQGLAITDSESNSIHIYDGQSGGEALYTLDKLHLAPVVAMCFNLAMETVISVDRNGILEYWQNSRHDYKFPQRLVTFYSKLDTSLFEFAKNKTQVTGLAATPDGKRFAAISTDRKVRVFQFNTGKLLRVFDEALTTYTQMQQTPHALPNMEFGRRMAAERDLEKTAQNTTMNILFDNTGHFLLYPTMLGIKVINVATNRCVTILGKTDNIRPLQVALFQGRIKRQKAAITLEQEASENPALQNLLNDPTAFCTAYKKNRFYLYSRRLPSDLQDVDRDIFNEKPSKEDIIAVPEAQVIQRIYENVVLHTTKGDIHIKLFYKEVPKTVENFCVHAKNGYYNGHIFHRVIKGFMVQTGDPTGTGTGGKSIWGHDFKDEFVPSLKHDRPYTVSMANAGPNTNGSQFFITVLPTPWLDNKHTVFGRVYRGMEVVLNICNAKANPKTDKPYDDIKIISIHLSN</sequence>